<feature type="chain" id="PRO_5044058630" description="Phosphoinositide phospholipase C, Ca2+-dependent" evidence="1">
    <location>
        <begin position="45"/>
        <end position="476"/>
    </location>
</feature>
<sequence>MNLCQDRQYFAGCPADLGVRMHRFRTIALAAAAVTALGVAPANAAQPFSGTVFAATHNSYSGNVDGAKGSIPYQLDHGVRFIEFDIHDNGYATRHDYGIGHSSPGDLVDHAGNPASDSLRDWLAAVNTWSAAHPDAAPIVVMLDLKDDLADNDSFAAGNLAAVNAELSAAFGPRLLSPAAYRTGATTDSLRGKVLPLLSGDGGTRAAYRRDVGYHPAVAVNSRGQVVEVHDSGGGALWYWTGQLGADGRVAWQRHGRYDSGQTPAVALDDSGRIVEVHQSPSAATLWYRTGQWGADGEIAWSASHQYDNGVLPTVAFTSSGLREIHRSQSSDQNWQWRGTLSGEAVTWTGNAKTSDPRYDKANAGRISVATGADGSTPVQTLRYSTDLVTGGRVQYQQVAFDEYQQGDPAELKDGLFYGAPAKDSAFLVAARKSGHVVRGWDFDNAGLATDPLVNYPATNHPYDDWYRQLTTDAAR</sequence>
<evidence type="ECO:0000313" key="2">
    <source>
        <dbReference type="EMBL" id="SFQ01604.1"/>
    </source>
</evidence>
<evidence type="ECO:0008006" key="4">
    <source>
        <dbReference type="Google" id="ProtNLM"/>
    </source>
</evidence>
<name>A0A1I5V224_9PSEU</name>
<keyword evidence="1" id="KW-0732">Signal</keyword>
<dbReference type="InterPro" id="IPR017946">
    <property type="entry name" value="PLC-like_Pdiesterase_TIM-brl"/>
</dbReference>
<dbReference type="EMBL" id="FOWC01000008">
    <property type="protein sequence ID" value="SFQ01604.1"/>
    <property type="molecule type" value="Genomic_DNA"/>
</dbReference>
<feature type="signal peptide" evidence="1">
    <location>
        <begin position="1"/>
        <end position="44"/>
    </location>
</feature>
<gene>
    <name evidence="2" type="ORF">SAMN05421854_108184</name>
</gene>
<dbReference type="GO" id="GO:0008081">
    <property type="term" value="F:phosphoric diester hydrolase activity"/>
    <property type="evidence" value="ECO:0007669"/>
    <property type="project" value="InterPro"/>
</dbReference>
<dbReference type="STRING" id="112413.SAMN05421854_108184"/>
<evidence type="ECO:0000256" key="1">
    <source>
        <dbReference type="SAM" id="SignalP"/>
    </source>
</evidence>
<organism evidence="2 3">
    <name type="scientific">Amycolatopsis rubida</name>
    <dbReference type="NCBI Taxonomy" id="112413"/>
    <lineage>
        <taxon>Bacteria</taxon>
        <taxon>Bacillati</taxon>
        <taxon>Actinomycetota</taxon>
        <taxon>Actinomycetes</taxon>
        <taxon>Pseudonocardiales</taxon>
        <taxon>Pseudonocardiaceae</taxon>
        <taxon>Amycolatopsis</taxon>
    </lineage>
</organism>
<dbReference type="AlphaFoldDB" id="A0A1I5V224"/>
<dbReference type="Proteomes" id="UP000199137">
    <property type="component" value="Unassembled WGS sequence"/>
</dbReference>
<reference evidence="2 3" key="1">
    <citation type="submission" date="2016-10" db="EMBL/GenBank/DDBJ databases">
        <authorList>
            <person name="de Groot N.N."/>
        </authorList>
    </citation>
    <scope>NUCLEOTIDE SEQUENCE [LARGE SCALE GENOMIC DNA]</scope>
    <source>
        <strain evidence="2 3">DSM 44637</strain>
    </source>
</reference>
<accession>A0A1I5V224</accession>
<dbReference type="Gene3D" id="3.20.20.190">
    <property type="entry name" value="Phosphatidylinositol (PI) phosphodiesterase"/>
    <property type="match status" value="1"/>
</dbReference>
<proteinExistence type="predicted"/>
<dbReference type="GO" id="GO:0006629">
    <property type="term" value="P:lipid metabolic process"/>
    <property type="evidence" value="ECO:0007669"/>
    <property type="project" value="InterPro"/>
</dbReference>
<dbReference type="SUPFAM" id="SSF51695">
    <property type="entry name" value="PLC-like phosphodiesterases"/>
    <property type="match status" value="1"/>
</dbReference>
<dbReference type="OrthoDB" id="195526at2"/>
<protein>
    <recommendedName>
        <fullName evidence="4">Phosphoinositide phospholipase C, Ca2+-dependent</fullName>
    </recommendedName>
</protein>
<evidence type="ECO:0000313" key="3">
    <source>
        <dbReference type="Proteomes" id="UP000199137"/>
    </source>
</evidence>